<keyword evidence="1" id="KW-0677">Repeat</keyword>
<dbReference type="RefSeq" id="WP_301319104.1">
    <property type="nucleotide sequence ID" value="NZ_BAAAVB010000013.1"/>
</dbReference>
<reference evidence="5 6" key="1">
    <citation type="submission" date="2022-06" db="EMBL/GenBank/DDBJ databases">
        <title>Genomic Encyclopedia of Archaeal and Bacterial Type Strains, Phase II (KMG-II): from individual species to whole genera.</title>
        <authorList>
            <person name="Goeker M."/>
        </authorList>
    </citation>
    <scope>NUCLEOTIDE SEQUENCE [LARGE SCALE GENOMIC DNA]</scope>
    <source>
        <strain evidence="5 6">DSM 44255</strain>
    </source>
</reference>
<dbReference type="PANTHER" id="PTHR32305">
    <property type="match status" value="1"/>
</dbReference>
<accession>A0ABT1IC09</accession>
<gene>
    <name evidence="5" type="ORF">LV75_002595</name>
</gene>
<name>A0ABT1IC09_9PSEU</name>
<dbReference type="Pfam" id="PF20148">
    <property type="entry name" value="DUF6531"/>
    <property type="match status" value="1"/>
</dbReference>
<dbReference type="InterPro" id="IPR001791">
    <property type="entry name" value="Laminin_G"/>
</dbReference>
<dbReference type="Gene3D" id="2.60.120.200">
    <property type="match status" value="3"/>
</dbReference>
<dbReference type="Pfam" id="PF05593">
    <property type="entry name" value="RHS_repeat"/>
    <property type="match status" value="6"/>
</dbReference>
<dbReference type="InterPro" id="IPR031325">
    <property type="entry name" value="RHS_repeat"/>
</dbReference>
<dbReference type="Proteomes" id="UP001205185">
    <property type="component" value="Unassembled WGS sequence"/>
</dbReference>
<feature type="domain" description="Teneurin-like YD-shell" evidence="4">
    <location>
        <begin position="2838"/>
        <end position="3095"/>
    </location>
</feature>
<evidence type="ECO:0000313" key="6">
    <source>
        <dbReference type="Proteomes" id="UP001205185"/>
    </source>
</evidence>
<dbReference type="InterPro" id="IPR013320">
    <property type="entry name" value="ConA-like_dom_sf"/>
</dbReference>
<evidence type="ECO:0000259" key="4">
    <source>
        <dbReference type="Pfam" id="PF25023"/>
    </source>
</evidence>
<feature type="compositionally biased region" description="Gly residues" evidence="2">
    <location>
        <begin position="3237"/>
        <end position="3254"/>
    </location>
</feature>
<feature type="domain" description="DUF6531" evidence="3">
    <location>
        <begin position="831"/>
        <end position="898"/>
    </location>
</feature>
<feature type="domain" description="Teneurin-like YD-shell" evidence="4">
    <location>
        <begin position="2708"/>
        <end position="2821"/>
    </location>
</feature>
<proteinExistence type="predicted"/>
<dbReference type="Pfam" id="PF13385">
    <property type="entry name" value="Laminin_G_3"/>
    <property type="match status" value="2"/>
</dbReference>
<evidence type="ECO:0000256" key="1">
    <source>
        <dbReference type="ARBA" id="ARBA00022737"/>
    </source>
</evidence>
<dbReference type="Gene3D" id="2.180.10.10">
    <property type="entry name" value="RHS repeat-associated core"/>
    <property type="match status" value="4"/>
</dbReference>
<feature type="region of interest" description="Disordered" evidence="2">
    <location>
        <begin position="3333"/>
        <end position="3368"/>
    </location>
</feature>
<dbReference type="EMBL" id="JAMTCO010000006">
    <property type="protein sequence ID" value="MCP2270094.1"/>
    <property type="molecule type" value="Genomic_DNA"/>
</dbReference>
<dbReference type="Pfam" id="PF25023">
    <property type="entry name" value="TEN_YD-shell"/>
    <property type="match status" value="3"/>
</dbReference>
<evidence type="ECO:0000313" key="5">
    <source>
        <dbReference type="EMBL" id="MCP2270094.1"/>
    </source>
</evidence>
<organism evidence="5 6">
    <name type="scientific">Actinokineospora diospyrosa</name>
    <dbReference type="NCBI Taxonomy" id="103728"/>
    <lineage>
        <taxon>Bacteria</taxon>
        <taxon>Bacillati</taxon>
        <taxon>Actinomycetota</taxon>
        <taxon>Actinomycetes</taxon>
        <taxon>Pseudonocardiales</taxon>
        <taxon>Pseudonocardiaceae</taxon>
        <taxon>Actinokineospora</taxon>
    </lineage>
</organism>
<keyword evidence="6" id="KW-1185">Reference proteome</keyword>
<dbReference type="CDD" id="cd00110">
    <property type="entry name" value="LamG"/>
    <property type="match status" value="1"/>
</dbReference>
<feature type="domain" description="Teneurin-like YD-shell" evidence="4">
    <location>
        <begin position="2473"/>
        <end position="2652"/>
    </location>
</feature>
<feature type="region of interest" description="Disordered" evidence="2">
    <location>
        <begin position="84"/>
        <end position="110"/>
    </location>
</feature>
<feature type="region of interest" description="Disordered" evidence="2">
    <location>
        <begin position="2384"/>
        <end position="2411"/>
    </location>
</feature>
<dbReference type="InterPro" id="IPR056823">
    <property type="entry name" value="TEN-like_YD-shell"/>
</dbReference>
<dbReference type="InterPro" id="IPR045351">
    <property type="entry name" value="DUF6531"/>
</dbReference>
<sequence length="3530" mass="368511">MPADPGWFVRPFGRLTRAASITFDMPRTVLMSDCRYWGAALSGRLSARVNARGLAVVSITAIALTAQSLPWVPVPVASAAAAAPAGKPTGRLPVQAQGSADGKPTSAPSEATKAAVTGTKKAIGTGVGQLPVDSDELPPQPAVEQPKTQVRAGAKPTTGTKSFDPRFSRELENLRDARTRVYANPDGTRTAQVSTLPEFYKASNGSWQPIDGNLVEDGAVLRNKAGAVGHRFAKRADAAALAEYRISDTVSVGFGVTGAKPSSGTKDADQVTYPDVRQAADLEFQSTATGIKETIVLKGADAPTEWVFPLDLRGLTARLDNGSVSLVDGAGAVRATIPRGFMEDSAFPQAGTGVNSDKVTYALDSQGGKTVLRVSVDKAWVTDPARVFPIRVDPSVVDVQADASTFVQTGFTTPHHTMAEVRTGTWDGGSNKAATYLNFGSVSSQLAGQYVVGAELWLANIHSFSCSPRDVRVHQVTQPWSANQIAGFPGPGYGAQVGSANFAYAYSGAGSACPNTAWVPIPLNQTGRDLVNSWTHGAANYGLTVRSSETDSYAWKKFASRNSANPPKLAVTYSPYWATYQVPQSMSVPVSSTQDGVMPITVTNWGRDVWTPGNNYQLTYHLYNSSGVEQPQSMTYHVAVPHNVGYGQSATIQMPIKKLAPGNWTIQFDMDLYGTTMFAWQGVPTSGTVALTIGDQYPIITGLSPEHYSSLGTLTPTLTLKGYDPDNYPSLGTAGRFVISDLAGTTVADSGWVGDGTNSGFSGTVNWTVPAGVLKWSQVYRWSASIGSWGNNGPMVGGYTFTTAVPQPAVLYRGGAATLESDKGFDPLTRNYTTVATDAAVKSVGPDLSVVRTYNSLDSRNLAFGKGWASRFDSAVLPDSDGSGNLVVYYPDGQQVRFGRNSDGTFAPPPGRFATMTPVSGGGWRLIDKANLVYTFTAAGKLATITDGHARSITLTYDGSNKLTTVTNSAGGRALRFTWTGNHIATITTDPVTSGGTGLVWTYTYDGDALTKVCDPTAVCTTYENNPGPEYYDRVIKTVYKGGYWTLADAGGSSAVNEIPGGSAAAAANVTAASDNPFGLAGVNSASFNGTTSVLTVPSQAVRFDDPATTTHRFELWFKATGSAGGVLIGGSTSAHGAAGATSAFQTTYVGTDGKLYVTPAGSGSLITGPVVTDGKWHLLTLGLNKSANNAVYVDGVKIGTTTGALPAGAATATVFVGAGPISGSWPAKPVDPWAHFSGSLAHLSTNRDVSWSEVGTNFGYGSTTRLRSILDGTGHRLAQVYYVDGTGKAARVVDRNGGTWQLSSPLGNGMYEWDPWGKPDSNGYEISQLAVDSGWFQSAGEGARGEAWPGRLLHIGGPVQTTVTGPMGDLGLRFDGLNHGAAFSTASEVAGASTATVEMWFRTSTTTGGVLLGEYTSIPEGGLRDDDTPLIYVGSDGKLYGHFNNGQVAGIVTPNAVNDGQWHHLVLTADGAGQAMYLDAALVGTLAGSISSDATHVEVAIGTFDARPWPARPASGFSFLAVDVAHLISYRSALPAARVSAHYAARGSLTSFRGAVYPDVPHQWRLFNDVDEPKLDPALGGATLVNVPLDQNPFITDGGGSGSFNGSTSHAVLPPYHLLGRGKYSVDLWFQSSSVAGGVLLGAGNKNPAESGTPTGRPLLYIGTDGKLYGGLAPTGVDPMRSTAPVNDGQWHHAAITSDGTSQVLYLDGKAVGHRSGSAAIGDRVIQAGVGWLADEAWPSEPADSWGHFNGTISYLNFYPRALTSSQVLTHVREGYAKSYSVTVVDPAGRKIVYGFDHDRGDRLAYKVDAKGAAQHYEYDAGGFLAKVTDANGNATNTGYDAQGNLVSQSTCRAQTQCNTAYYGYYANPADPADPRNGLLLTSRDARSANKDDTTYLTTYTYTAEGELASVRTPSTDDVPDGRASTNLYTAGTEAAPAGTGGGTQPKGLLASTTDPAGGVTSFAYNRFGDLVSATDPAGKITRYTYDGLGRPVTTEVVSSALPGGASTSSTTYDGASRVLTSTGPVTTDAVTGVTRQSRVLNTYHGNGALATSTSSDVNGTAIARTTSYDYDDRGRVRTVTDAEGGVTTYTHDTLGNRTKVVDPVGTEFTYTYTPTNQLATTGVKSFSGDGQPARDVTLESNAYDPAGRLATTTDAMGRTTAYRYFDDGLLATQTRVGFREANGSTRDVQIAAFDYDAVGNQTRTTAGGVVAERVFDAAGYLVASVGDPQGEQRTTRYTVDGLGNPVTVTSTDSDSTTPTITTLGYDAVGRETTRSVVNGATTLVTKTVRDQSGLVTAVTDPRGTTGPTPDPAFTTNYAYDAAGRLTTVTQPPGSLESNGAAAQVGRPVTKTGYDVFGAATSVRDPNGNTTTAAYDKLGRQTSTTAPAYTPPGGTAITPTTTTTYDGAGRTSSVTDAGGATTTFGYDVLGNLTLRTDPVRGTDPAGVSTFRYTPLGELLSATGVTGATTTATYDDLGRRITETVVERYPAPGRNLTTTTAYNDSGTVKSVKTPDGAETKYAYNGLAEQVSSTNPQNKVTTFAYDHLGRTVKVTDPLGLSVGTQYDQAGRQVAVTQSNAAGQVLRTTGTGYDRAGNVTSSTNALNVTTTIAVDALGRLVSETQPVATNANTSVGYGYDAAGNRTRLTDGNGNATITKFNTWNLVESVIEPVTPQHSAASNRTWTTSYDVLGRPVRLLQPGNVVRNRVFDVFGNLTNETGTGTVATTAERVLGYDLAGRLTSAKSGSGTNNYTYDDRGNLLSMAGPSGNATYAYDDNGRLTSRADAAGTATFTYTSAGRLLSAADPRTGATATYGYDDAGRSTSVGYGSGNGSRAYAWDDLNRLVSDKVKNPAGTDTATITYGYDVADRLTSKATTGTAGAASNTYGYDLAGRLTTWTNGATTTGYTWDNAGNRLTAGAVSYTYNQRNRLVTAGSTTYDFTARGALEGTTTGGVTTTYRFDAFDRLAIDGSRTYAYDSLDRLIKPGMSYSDLGNDLAADGTATYSRLPNGDLLGLSQGAASGLALTDQHDDLVATYSAAGAIVDSTAYNPFGEVLARTGSAHPLGFQSGWTDDVTGRVNMAARWYNPATATFYSRDDIAGAGGPGVAGHNRFAYGAASPMNYNDPDGHLAQAVCVAPTLATAAAPPVAVAVGATCVVGTTLLEVAAWAGVATVGTGISYLADSAINGTTGSFRNRLNVRPRFGSDRPDEVINCRSLGGCGGSVGPRTPPAPIGTQAKPGGGGAGGGPKGPRGPGGNVRVTTRNGNPGGGGGGPTAAALAAAAAAAMAAKVLEKALTPTPKPPSGPTLAPDVQKLIADAGTILASVVTGQTIQQTALADRDDRPIPSPDPGSDPRGPGGTGTDEDEDDGCRENWQQYGERQQVTYNGRRALRATWAAACVVSTNSEERPVLGFALPGQKSDTGMARCHLIAHSLNGSSSDRRNFVPCYQDKTNNAWMWHGVEKIIGQQVEAKNPVHMIVAPVYDEFNTMVPYAIKFYARGNNGWLCHGTIPNMSNFHVELLEVKFEDSCKGS</sequence>
<evidence type="ECO:0000256" key="2">
    <source>
        <dbReference type="SAM" id="MobiDB-lite"/>
    </source>
</evidence>
<dbReference type="NCBIfam" id="TIGR01643">
    <property type="entry name" value="YD_repeat_2x"/>
    <property type="match status" value="9"/>
</dbReference>
<protein>
    <submittedName>
        <fullName evidence="5">RHS repeat-associated core domain-containing protein</fullName>
    </submittedName>
</protein>
<comment type="caution">
    <text evidence="5">The sequence shown here is derived from an EMBL/GenBank/DDBJ whole genome shotgun (WGS) entry which is preliminary data.</text>
</comment>
<dbReference type="SUPFAM" id="SSF49899">
    <property type="entry name" value="Concanavalin A-like lectins/glucanases"/>
    <property type="match status" value="3"/>
</dbReference>
<dbReference type="NCBIfam" id="TIGR03696">
    <property type="entry name" value="Rhs_assc_core"/>
    <property type="match status" value="1"/>
</dbReference>
<evidence type="ECO:0000259" key="3">
    <source>
        <dbReference type="Pfam" id="PF20148"/>
    </source>
</evidence>
<dbReference type="InterPro" id="IPR050708">
    <property type="entry name" value="T6SS_VgrG/RHS"/>
</dbReference>
<feature type="region of interest" description="Disordered" evidence="2">
    <location>
        <begin position="129"/>
        <end position="164"/>
    </location>
</feature>
<feature type="region of interest" description="Disordered" evidence="2">
    <location>
        <begin position="3218"/>
        <end position="3274"/>
    </location>
</feature>
<dbReference type="InterPro" id="IPR006530">
    <property type="entry name" value="YD"/>
</dbReference>
<dbReference type="InterPro" id="IPR022385">
    <property type="entry name" value="Rhs_assc_core"/>
</dbReference>
<dbReference type="PANTHER" id="PTHR32305:SF15">
    <property type="entry name" value="PROTEIN RHSA-RELATED"/>
    <property type="match status" value="1"/>
</dbReference>
<dbReference type="InterPro" id="IPR044929">
    <property type="entry name" value="DNA/RNA_non-sp_Endonuclease_sf"/>
</dbReference>
<dbReference type="Gene3D" id="3.40.570.10">
    <property type="entry name" value="Extracellular Endonuclease, subunit A"/>
    <property type="match status" value="1"/>
</dbReference>